<feature type="compositionally biased region" description="Gly residues" evidence="1">
    <location>
        <begin position="32"/>
        <end position="44"/>
    </location>
</feature>
<dbReference type="EMBL" id="CH991567">
    <property type="protein sequence ID" value="EDQ86280.1"/>
    <property type="molecule type" value="Genomic_DNA"/>
</dbReference>
<feature type="region of interest" description="Disordered" evidence="1">
    <location>
        <begin position="98"/>
        <end position="124"/>
    </location>
</feature>
<dbReference type="AlphaFoldDB" id="A9V861"/>
<dbReference type="Proteomes" id="UP000001357">
    <property type="component" value="Unassembled WGS sequence"/>
</dbReference>
<reference evidence="2 3" key="1">
    <citation type="journal article" date="2008" name="Nature">
        <title>The genome of the choanoflagellate Monosiga brevicollis and the origin of metazoans.</title>
        <authorList>
            <consortium name="JGI Sequencing"/>
            <person name="King N."/>
            <person name="Westbrook M.J."/>
            <person name="Young S.L."/>
            <person name="Kuo A."/>
            <person name="Abedin M."/>
            <person name="Chapman J."/>
            <person name="Fairclough S."/>
            <person name="Hellsten U."/>
            <person name="Isogai Y."/>
            <person name="Letunic I."/>
            <person name="Marr M."/>
            <person name="Pincus D."/>
            <person name="Putnam N."/>
            <person name="Rokas A."/>
            <person name="Wright K.J."/>
            <person name="Zuzow R."/>
            <person name="Dirks W."/>
            <person name="Good M."/>
            <person name="Goodstein D."/>
            <person name="Lemons D."/>
            <person name="Li W."/>
            <person name="Lyons J.B."/>
            <person name="Morris A."/>
            <person name="Nichols S."/>
            <person name="Richter D.J."/>
            <person name="Salamov A."/>
            <person name="Bork P."/>
            <person name="Lim W.A."/>
            <person name="Manning G."/>
            <person name="Miller W.T."/>
            <person name="McGinnis W."/>
            <person name="Shapiro H."/>
            <person name="Tjian R."/>
            <person name="Grigoriev I.V."/>
            <person name="Rokhsar D."/>
        </authorList>
    </citation>
    <scope>NUCLEOTIDE SEQUENCE [LARGE SCALE GENOMIC DNA]</scope>
    <source>
        <strain evidence="3">MX1 / ATCC 50154</strain>
    </source>
</reference>
<accession>A9V861</accession>
<name>A9V861_MONBE</name>
<feature type="compositionally biased region" description="Low complexity" evidence="1">
    <location>
        <begin position="10"/>
        <end position="31"/>
    </location>
</feature>
<feature type="region of interest" description="Disordered" evidence="1">
    <location>
        <begin position="1"/>
        <end position="77"/>
    </location>
</feature>
<organism evidence="2 3">
    <name type="scientific">Monosiga brevicollis</name>
    <name type="common">Choanoflagellate</name>
    <dbReference type="NCBI Taxonomy" id="81824"/>
    <lineage>
        <taxon>Eukaryota</taxon>
        <taxon>Choanoflagellata</taxon>
        <taxon>Craspedida</taxon>
        <taxon>Salpingoecidae</taxon>
        <taxon>Monosiga</taxon>
    </lineage>
</organism>
<feature type="region of interest" description="Disordered" evidence="1">
    <location>
        <begin position="170"/>
        <end position="229"/>
    </location>
</feature>
<dbReference type="KEGG" id="mbr:MONBRDRAFT_11086"/>
<gene>
    <name evidence="2" type="ORF">MONBRDRAFT_11086</name>
</gene>
<feature type="compositionally biased region" description="Low complexity" evidence="1">
    <location>
        <begin position="45"/>
        <end position="54"/>
    </location>
</feature>
<dbReference type="GeneID" id="5894246"/>
<dbReference type="InParanoid" id="A9V861"/>
<keyword evidence="3" id="KW-1185">Reference proteome</keyword>
<proteinExistence type="predicted"/>
<evidence type="ECO:0000313" key="3">
    <source>
        <dbReference type="Proteomes" id="UP000001357"/>
    </source>
</evidence>
<protein>
    <submittedName>
        <fullName evidence="2">Uncharacterized protein</fullName>
    </submittedName>
</protein>
<dbReference type="RefSeq" id="XP_001748950.1">
    <property type="nucleotide sequence ID" value="XM_001748898.1"/>
</dbReference>
<feature type="compositionally biased region" description="Low complexity" evidence="1">
    <location>
        <begin position="199"/>
        <end position="220"/>
    </location>
</feature>
<evidence type="ECO:0000256" key="1">
    <source>
        <dbReference type="SAM" id="MobiDB-lite"/>
    </source>
</evidence>
<evidence type="ECO:0000313" key="2">
    <source>
        <dbReference type="EMBL" id="EDQ86280.1"/>
    </source>
</evidence>
<sequence>MSDYEDPQDALSATAGTAAAAAAASASAGAAGRNGGGVTNGFGGSSAADAFARGGLRGGATGRRDSDKDDYEDPDAAVQERGRKFLASSSALAQAARAMRRSSAALEETADDDTYTMPQTRPSSMAGANITAAMQGLNVSSNHESYVNLHEGTAIRDYGNLKAMADLRRNSVEASSSAPPPAVPSRARKPAPPVPNVPVRPSVAASRQAAQANPRARPQNIEMPPASLGGPELLAQQCVTILGCEMIRTPLKGRLI</sequence>